<protein>
    <submittedName>
        <fullName evidence="2">Type-F conjugative transfer system mating-pair stabilization protein TraN</fullName>
    </submittedName>
</protein>
<evidence type="ECO:0000256" key="1">
    <source>
        <dbReference type="SAM" id="SignalP"/>
    </source>
</evidence>
<dbReference type="EMBL" id="PDDV01000001">
    <property type="protein sequence ID" value="PEH74467.1"/>
    <property type="molecule type" value="Genomic_DNA"/>
</dbReference>
<dbReference type="InterPro" id="IPR014121">
    <property type="entry name" value="TraN_Ftype"/>
</dbReference>
<sequence>MVKRKAWRCQLIALLLMCSAVTVWADGQTDYRAGADFAKQVQGQGERTLKNFNPTTAIPNYTATPPQRDYYGGVTASDDSALKNQGSQHWSKSEVGKAVNDSVLNNPKEPISPDAPFIKAAQDVEKRADSIVGKNKMTCEAKAVTRSEFTNYTCERDVQVDQYCTRTASIVGDWVDSTVEQDIIIDSRKLRFTEGHYRAEVRFTVPAGMSGEIMWAKMAHNQMGFTTDMTLNVLGTWVSLNSGTRMFYPKGRISPGQKITMFTSHVGMPWMTVGFYNRHSGYFVITLHVKTGSKEFKPRIVWTENCPFDKREGKPLKKECISPGGTRSIQREGKTYSLHSDCWQYKDTYMTQPASNGTCDAYMKNPSCTLATRKCAFNAEEGICLHENATFSCETRTTGKMMICGGDIFCLDGSCDKTQKGTKGNDFVQAVSELAAVAAAGKDIAAMNGIDVRAFTGQPKFCKKFAVGFSNCCTDSGWGQDLGLARCSSEEKALAKAKAKKLTVSVGEFCSKKVLGVCVEKKRSYCQFDSMLAQIVQQQGRQWQLGVGFGDASSPDCRGITVEELQRINFDRLDFSNFSKDLMKNQAIPNHDALLNRVRNQIADKMKRVAK</sequence>
<dbReference type="Proteomes" id="UP000219788">
    <property type="component" value="Unassembled WGS sequence"/>
</dbReference>
<reference evidence="3" key="1">
    <citation type="submission" date="2017-09" db="EMBL/GenBank/DDBJ databases">
        <title>FDA dAtabase for Regulatory Grade micrObial Sequences (FDA-ARGOS): Supporting development and validation of Infectious Disease Dx tests.</title>
        <authorList>
            <person name="Goldberg B."/>
            <person name="Campos J."/>
            <person name="Tallon L."/>
            <person name="Sadzewicz L."/>
            <person name="Ott S."/>
            <person name="Zhao X."/>
            <person name="Nagaraj S."/>
            <person name="Vavikolanu K."/>
            <person name="Aluvathingal J."/>
            <person name="Nadendla S."/>
            <person name="Geyer C."/>
            <person name="Sichtig H."/>
        </authorList>
    </citation>
    <scope>NUCLEOTIDE SEQUENCE [LARGE SCALE GENOMIC DNA]</scope>
    <source>
        <strain evidence="3">FDAARGOS_370</strain>
    </source>
</reference>
<organism evidence="2 3">
    <name type="scientific">Edwardsiella tarda</name>
    <dbReference type="NCBI Taxonomy" id="636"/>
    <lineage>
        <taxon>Bacteria</taxon>
        <taxon>Pseudomonadati</taxon>
        <taxon>Pseudomonadota</taxon>
        <taxon>Gammaproteobacteria</taxon>
        <taxon>Enterobacterales</taxon>
        <taxon>Hafniaceae</taxon>
        <taxon>Edwardsiella</taxon>
    </lineage>
</organism>
<dbReference type="OrthoDB" id="5297981at2"/>
<feature type="chain" id="PRO_5013219009" evidence="1">
    <location>
        <begin position="26"/>
        <end position="611"/>
    </location>
</feature>
<feature type="signal peptide" evidence="1">
    <location>
        <begin position="1"/>
        <end position="25"/>
    </location>
</feature>
<accession>A0A2A7U839</accession>
<dbReference type="AlphaFoldDB" id="A0A2A7U839"/>
<keyword evidence="1" id="KW-0732">Signal</keyword>
<evidence type="ECO:0000313" key="2">
    <source>
        <dbReference type="EMBL" id="PEH74467.1"/>
    </source>
</evidence>
<gene>
    <name evidence="2" type="primary">traN</name>
    <name evidence="2" type="ORF">CRM76_00285</name>
</gene>
<dbReference type="Pfam" id="PF06986">
    <property type="entry name" value="F_T4SS_TraN"/>
    <property type="match status" value="1"/>
</dbReference>
<name>A0A2A7U839_EDWTA</name>
<evidence type="ECO:0000313" key="3">
    <source>
        <dbReference type="Proteomes" id="UP000219788"/>
    </source>
</evidence>
<proteinExistence type="predicted"/>
<comment type="caution">
    <text evidence="2">The sequence shown here is derived from an EMBL/GenBank/DDBJ whole genome shotgun (WGS) entry which is preliminary data.</text>
</comment>
<dbReference type="NCBIfam" id="TIGR02750">
    <property type="entry name" value="TraN_Ftype"/>
    <property type="match status" value="1"/>
</dbReference>